<dbReference type="Pfam" id="PF06985">
    <property type="entry name" value="HET"/>
    <property type="match status" value="1"/>
</dbReference>
<reference evidence="2" key="2">
    <citation type="submission" date="2020-05" db="EMBL/GenBank/DDBJ databases">
        <authorList>
            <person name="Kim H.-S."/>
            <person name="Proctor R.H."/>
            <person name="Brown D.W."/>
        </authorList>
    </citation>
    <scope>NUCLEOTIDE SEQUENCE</scope>
    <source>
        <strain evidence="2">NRRL 20472</strain>
    </source>
</reference>
<evidence type="ECO:0000313" key="3">
    <source>
        <dbReference type="Proteomes" id="UP000622797"/>
    </source>
</evidence>
<evidence type="ECO:0000313" key="2">
    <source>
        <dbReference type="EMBL" id="KAF4969814.1"/>
    </source>
</evidence>
<protein>
    <recommendedName>
        <fullName evidence="1">Heterokaryon incompatibility domain-containing protein</fullName>
    </recommendedName>
</protein>
<dbReference type="PANTHER" id="PTHR24148">
    <property type="entry name" value="ANKYRIN REPEAT DOMAIN-CONTAINING PROTEIN 39 HOMOLOG-RELATED"/>
    <property type="match status" value="1"/>
</dbReference>
<comment type="caution">
    <text evidence="2">The sequence shown here is derived from an EMBL/GenBank/DDBJ whole genome shotgun (WGS) entry which is preliminary data.</text>
</comment>
<sequence length="668" mass="76168">MSRFRYSDLVPLDIRLVELQPGSPEDPLEGTILHRHFSPAEKDIPGFEALSYAWGDQSNPDSIKLSREQHPHDEQPFQVSETGSVDIGQNLASALRALRHHNEPRILWCDSICINQQDIEERAAQVRRMNEIFQHAKSVIVWMGPETSWSVLLMETLRWVGYYVEKAVMDPVSQRHRFIFANVPDQYLQDNTKPLPLRLDQWRAMEQFLALDWIKRLWTCQEIYLANQETCVVRLGGEEMLWAKLKDIVVFVCFYALTPSELLLDQSSYTSNAHMFAAKTVMCEMPLWDEWPTALRMTNDFLCSDVRDRVFAVHGLVTPELAQAIRPDYTKTTKHIFTSVCLDHITRQNDLKFLGLCNAATSPSWVADLEKPISRIAVDNHATGNSPPTAIVDDPGVLEVAGIACDELCCDAVSLPNNKLTQPDAEYRQMVVDLINTLAKSNLLQEDEYLDNLIMMLTFGGVRDYFIKEHQWSASLKDWRKTLRRWVGGILDDENRSKDFASIDRMHIRLMQSGNTSTGCSRTQRGSFIRVPHESRSGDIVVAVLGSDNPIVLRPQNIPGSYLVIGPCYHPEFAHAEAVLGNDFHGWAWRWDRVKHVMAFSKDGEPLRRTDPRLDQVPLSDGVAEWLIDVGIPCWGHPGRGDVSLFDPRMSEAELKKRGVPIQRFRLV</sequence>
<dbReference type="Proteomes" id="UP000622797">
    <property type="component" value="Unassembled WGS sequence"/>
</dbReference>
<dbReference type="InterPro" id="IPR010730">
    <property type="entry name" value="HET"/>
</dbReference>
<keyword evidence="3" id="KW-1185">Reference proteome</keyword>
<organism evidence="2 3">
    <name type="scientific">Fusarium sarcochroum</name>
    <dbReference type="NCBI Taxonomy" id="1208366"/>
    <lineage>
        <taxon>Eukaryota</taxon>
        <taxon>Fungi</taxon>
        <taxon>Dikarya</taxon>
        <taxon>Ascomycota</taxon>
        <taxon>Pezizomycotina</taxon>
        <taxon>Sordariomycetes</taxon>
        <taxon>Hypocreomycetidae</taxon>
        <taxon>Hypocreales</taxon>
        <taxon>Nectriaceae</taxon>
        <taxon>Fusarium</taxon>
        <taxon>Fusarium lateritium species complex</taxon>
    </lineage>
</organism>
<dbReference type="OrthoDB" id="3553147at2759"/>
<reference evidence="2" key="1">
    <citation type="journal article" date="2020" name="BMC Genomics">
        <title>Correction to: Identification and distribution of gene clusters required for synthesis of sphingolipid metabolism inhibitors in diverse species of the filamentous fungus Fusarium.</title>
        <authorList>
            <person name="Kim H.S."/>
            <person name="Lohmar J.M."/>
            <person name="Busman M."/>
            <person name="Brown D.W."/>
            <person name="Naumann T.A."/>
            <person name="Divon H.H."/>
            <person name="Lysoe E."/>
            <person name="Uhlig S."/>
            <person name="Proctor R.H."/>
        </authorList>
    </citation>
    <scope>NUCLEOTIDE SEQUENCE</scope>
    <source>
        <strain evidence="2">NRRL 20472</strain>
    </source>
</reference>
<dbReference type="InterPro" id="IPR052895">
    <property type="entry name" value="HetReg/Transcr_Mod"/>
</dbReference>
<evidence type="ECO:0000259" key="1">
    <source>
        <dbReference type="Pfam" id="PF06985"/>
    </source>
</evidence>
<name>A0A8H4XD55_9HYPO</name>
<dbReference type="EMBL" id="JABEXW010000149">
    <property type="protein sequence ID" value="KAF4969814.1"/>
    <property type="molecule type" value="Genomic_DNA"/>
</dbReference>
<dbReference type="PANTHER" id="PTHR24148:SF73">
    <property type="entry name" value="HET DOMAIN PROTEIN (AFU_ORTHOLOGUE AFUA_8G01020)"/>
    <property type="match status" value="1"/>
</dbReference>
<gene>
    <name evidence="2" type="ORF">FSARC_3039</name>
</gene>
<feature type="domain" description="Heterokaryon incompatibility" evidence="1">
    <location>
        <begin position="47"/>
        <end position="222"/>
    </location>
</feature>
<accession>A0A8H4XD55</accession>
<proteinExistence type="predicted"/>
<dbReference type="AlphaFoldDB" id="A0A8H4XD55"/>